<keyword evidence="2" id="KW-1185">Reference proteome</keyword>
<sequence length="106" mass="12295">MWKNITKFIKNKIIQNLSVNSGMNVDRFISQQGHLVHKLKAKDSTGRWAYYFVYIRAALEQEFLKALESNQSIDLEDYGKVIASCYGEEPNDELKALLKEKYGFDV</sequence>
<accession>A0ABT3ASG7</accession>
<comment type="caution">
    <text evidence="1">The sequence shown here is derived from an EMBL/GenBank/DDBJ whole genome shotgun (WGS) entry which is preliminary data.</text>
</comment>
<dbReference type="RefSeq" id="WP_263743580.1">
    <property type="nucleotide sequence ID" value="NZ_JAOWRF010000005.1"/>
</dbReference>
<evidence type="ECO:0000313" key="1">
    <source>
        <dbReference type="EMBL" id="MCV3212062.1"/>
    </source>
</evidence>
<gene>
    <name evidence="1" type="ORF">OGM63_00735</name>
</gene>
<reference evidence="1 2" key="1">
    <citation type="submission" date="2022-10" db="EMBL/GenBank/DDBJ databases">
        <title>Identification of biosynthetic pathway for the production of the potent trypsin inhibitor radiosumin.</title>
        <authorList>
            <person name="Fewer D.P."/>
            <person name="Delbaje E."/>
            <person name="Ouyang X."/>
            <person name="Agostino P.D."/>
            <person name="Wahlsten M."/>
            <person name="Jokela J."/>
            <person name="Permi P."/>
            <person name="Haapaniemi E."/>
            <person name="Koistinen H."/>
        </authorList>
    </citation>
    <scope>NUCLEOTIDE SEQUENCE [LARGE SCALE GENOMIC DNA]</scope>
    <source>
        <strain evidence="1 2">NIES-515</strain>
    </source>
</reference>
<protein>
    <submittedName>
        <fullName evidence="1">Uncharacterized protein</fullName>
    </submittedName>
</protein>
<proteinExistence type="predicted"/>
<evidence type="ECO:0000313" key="2">
    <source>
        <dbReference type="Proteomes" id="UP001526143"/>
    </source>
</evidence>
<name>A0ABT3ASG7_9CYAN</name>
<dbReference type="Proteomes" id="UP001526143">
    <property type="component" value="Unassembled WGS sequence"/>
</dbReference>
<dbReference type="EMBL" id="JAOWRF010000005">
    <property type="protein sequence ID" value="MCV3212062.1"/>
    <property type="molecule type" value="Genomic_DNA"/>
</dbReference>
<organism evidence="1 2">
    <name type="scientific">Plectonema radiosum NIES-515</name>
    <dbReference type="NCBI Taxonomy" id="2986073"/>
    <lineage>
        <taxon>Bacteria</taxon>
        <taxon>Bacillati</taxon>
        <taxon>Cyanobacteriota</taxon>
        <taxon>Cyanophyceae</taxon>
        <taxon>Oscillatoriophycideae</taxon>
        <taxon>Oscillatoriales</taxon>
        <taxon>Microcoleaceae</taxon>
        <taxon>Plectonema</taxon>
    </lineage>
</organism>